<feature type="compositionally biased region" description="Low complexity" evidence="2">
    <location>
        <begin position="35"/>
        <end position="56"/>
    </location>
</feature>
<dbReference type="OrthoDB" id="426293at2759"/>
<dbReference type="Pfam" id="PF01843">
    <property type="entry name" value="DIL"/>
    <property type="match status" value="1"/>
</dbReference>
<dbReference type="InterPro" id="IPR037986">
    <property type="entry name" value="Myo5p-like_CBD_DIL"/>
</dbReference>
<gene>
    <name evidence="4" type="ORF">LRAMOSA10256</name>
</gene>
<dbReference type="PANTHER" id="PTHR16027:SF6">
    <property type="entry name" value="DILUTE DOMAIN-CONTAINING PROTEIN"/>
    <property type="match status" value="1"/>
</dbReference>
<dbReference type="InterPro" id="IPR002110">
    <property type="entry name" value="Ankyrin_rpt"/>
</dbReference>
<feature type="region of interest" description="Disordered" evidence="2">
    <location>
        <begin position="807"/>
        <end position="845"/>
    </location>
</feature>
<dbReference type="CDD" id="cd15473">
    <property type="entry name" value="Myo5p-like_CBD_DIL_ANK"/>
    <property type="match status" value="1"/>
</dbReference>
<dbReference type="AlphaFoldDB" id="A0A077WNF6"/>
<accession>A0A077WNF6</accession>
<feature type="region of interest" description="Disordered" evidence="2">
    <location>
        <begin position="356"/>
        <end position="383"/>
    </location>
</feature>
<dbReference type="PANTHER" id="PTHR16027">
    <property type="entry name" value="DILUTE DOMAIN-CONTAINING PROTEIN YPR089W"/>
    <property type="match status" value="1"/>
</dbReference>
<name>A0A077WNF6_9FUNG</name>
<feature type="compositionally biased region" description="Acidic residues" evidence="2">
    <location>
        <begin position="833"/>
        <end position="844"/>
    </location>
</feature>
<dbReference type="InterPro" id="IPR002710">
    <property type="entry name" value="Dilute_dom"/>
</dbReference>
<evidence type="ECO:0000256" key="2">
    <source>
        <dbReference type="SAM" id="MobiDB-lite"/>
    </source>
</evidence>
<dbReference type="SMART" id="SM00248">
    <property type="entry name" value="ANK"/>
    <property type="match status" value="2"/>
</dbReference>
<dbReference type="PROSITE" id="PS50297">
    <property type="entry name" value="ANK_REP_REGION"/>
    <property type="match status" value="2"/>
</dbReference>
<feature type="region of interest" description="Disordered" evidence="2">
    <location>
        <begin position="293"/>
        <end position="314"/>
    </location>
</feature>
<dbReference type="Gene3D" id="1.25.40.20">
    <property type="entry name" value="Ankyrin repeat-containing domain"/>
    <property type="match status" value="1"/>
</dbReference>
<feature type="repeat" description="ANK" evidence="1">
    <location>
        <begin position="234"/>
        <end position="266"/>
    </location>
</feature>
<feature type="domain" description="Dilute" evidence="3">
    <location>
        <begin position="456"/>
        <end position="753"/>
    </location>
</feature>
<feature type="compositionally biased region" description="Basic and acidic residues" evidence="2">
    <location>
        <begin position="356"/>
        <end position="365"/>
    </location>
</feature>
<dbReference type="InterPro" id="IPR052072">
    <property type="entry name" value="Vascular_dev_regulator"/>
</dbReference>
<sequence>MAGTSVLSLPPDQDHHHRLDVPLHYNLKTDPVPSPQQQQQSSLVLPTSDTTTTTTSVGGLDIINEHDEDEQDHDTVRQQYENMTYDDLSRRMSENYKQLSSILGNIGSGIKEPPTRSNSDDDNSHFPNTATTTDPTTEDDNTDLEDDDTLIHNNDLDDATKRRKMTKLFCRAATTGDVDKVTQWLEEPYRAYIDIDARDEDGTTPLIYAACFGKTAIAQALLNAGAKTDVQDSYGWSALMWATNNNQEGIVKLLLENGASSNTRSAKGRTVFDFLNTDNQKIVEILATNPRDSMSSTSSIMGRKAGSLSSTTSSNADDCDFYFQSTPEAYDTFMAEEADRRRKLLETAMALADGHNMNDLDHDFSEDMDDDYPAGEEDDEDEDYESNAFQWDRCLPDQMFVFGADSLQYILDTVITNIQLPVKSRQEICVPSNVIFLSARFAHYFSSDDLLQEVMNGAMERISNTIKANARNVHILSFWITNATQLLYYLKKDAGLVTATAEHQLRISELISEIYGMIVSDTERRLIKILPGAMLHYEQIPGMEDINFADDWQRFFKRSTRRSVMIPTDGGMAVQIKRSTSTSTAAKDNNNTQDDSSTCTVISPQSVTSLLSSTLYVLQSYDVHPTIIIQALAQFFHYMSCELFNRILTNKKLLCRSKALQIRMNLSHVEDWITQEHLPSSLASYLEPTTHLLQLLQCLTQLPDLVSFIHTAKKFDSINALQIKRCVTNYRYEVNEPRLPDEIEKYALQIAEDTMRYKQARSLEMVRRRRSLSMSRSQSLSMQRSRSRRNSVSSFVGSLISTVGITTSASLPPSLPSSPTEEEASSQDKDLVDEPAEVDEEDKAIEETRDTKFMLPFSVPTTAHMISINGWAPDSAKGEERLVTPIIPDDWMEKLDSATTITTGSIAEDHHVDSE</sequence>
<evidence type="ECO:0000259" key="3">
    <source>
        <dbReference type="PROSITE" id="PS51126"/>
    </source>
</evidence>
<feature type="compositionally biased region" description="Acidic residues" evidence="2">
    <location>
        <begin position="136"/>
        <end position="148"/>
    </location>
</feature>
<dbReference type="GO" id="GO:0051020">
    <property type="term" value="F:GTPase binding"/>
    <property type="evidence" value="ECO:0007669"/>
    <property type="project" value="TreeGrafter"/>
</dbReference>
<proteinExistence type="predicted"/>
<dbReference type="InterPro" id="IPR036770">
    <property type="entry name" value="Ankyrin_rpt-contain_sf"/>
</dbReference>
<evidence type="ECO:0000313" key="4">
    <source>
        <dbReference type="EMBL" id="CDS08895.1"/>
    </source>
</evidence>
<feature type="compositionally biased region" description="Low complexity" evidence="2">
    <location>
        <begin position="772"/>
        <end position="788"/>
    </location>
</feature>
<feature type="region of interest" description="Disordered" evidence="2">
    <location>
        <begin position="104"/>
        <end position="151"/>
    </location>
</feature>
<dbReference type="SMART" id="SM01132">
    <property type="entry name" value="DIL"/>
    <property type="match status" value="1"/>
</dbReference>
<feature type="region of interest" description="Disordered" evidence="2">
    <location>
        <begin position="27"/>
        <end position="57"/>
    </location>
</feature>
<feature type="repeat" description="ANK" evidence="1">
    <location>
        <begin position="201"/>
        <end position="233"/>
    </location>
</feature>
<reference evidence="4" key="1">
    <citation type="journal article" date="2014" name="Genome Announc.">
        <title>De novo whole-genome sequence and genome annotation of Lichtheimia ramosa.</title>
        <authorList>
            <person name="Linde J."/>
            <person name="Schwartze V."/>
            <person name="Binder U."/>
            <person name="Lass-Florl C."/>
            <person name="Voigt K."/>
            <person name="Horn F."/>
        </authorList>
    </citation>
    <scope>NUCLEOTIDE SEQUENCE</scope>
    <source>
        <strain evidence="4">JMRC FSU:6197</strain>
    </source>
</reference>
<organism evidence="4">
    <name type="scientific">Lichtheimia ramosa</name>
    <dbReference type="NCBI Taxonomy" id="688394"/>
    <lineage>
        <taxon>Eukaryota</taxon>
        <taxon>Fungi</taxon>
        <taxon>Fungi incertae sedis</taxon>
        <taxon>Mucoromycota</taxon>
        <taxon>Mucoromycotina</taxon>
        <taxon>Mucoromycetes</taxon>
        <taxon>Mucorales</taxon>
        <taxon>Lichtheimiaceae</taxon>
        <taxon>Lichtheimia</taxon>
    </lineage>
</organism>
<dbReference type="EMBL" id="LK023328">
    <property type="protein sequence ID" value="CDS08895.1"/>
    <property type="molecule type" value="Genomic_DNA"/>
</dbReference>
<dbReference type="PROSITE" id="PS50088">
    <property type="entry name" value="ANK_REPEAT"/>
    <property type="match status" value="2"/>
</dbReference>
<dbReference type="Pfam" id="PF12796">
    <property type="entry name" value="Ank_2"/>
    <property type="match status" value="1"/>
</dbReference>
<keyword evidence="1" id="KW-0040">ANK repeat</keyword>
<dbReference type="SUPFAM" id="SSF48403">
    <property type="entry name" value="Ankyrin repeat"/>
    <property type="match status" value="1"/>
</dbReference>
<protein>
    <recommendedName>
        <fullName evidence="3">Dilute domain-containing protein</fullName>
    </recommendedName>
</protein>
<feature type="region of interest" description="Disordered" evidence="2">
    <location>
        <begin position="768"/>
        <end position="788"/>
    </location>
</feature>
<evidence type="ECO:0000256" key="1">
    <source>
        <dbReference type="PROSITE-ProRule" id="PRU00023"/>
    </source>
</evidence>
<dbReference type="PROSITE" id="PS51126">
    <property type="entry name" value="DILUTE"/>
    <property type="match status" value="1"/>
</dbReference>
<feature type="compositionally biased region" description="Acidic residues" evidence="2">
    <location>
        <begin position="366"/>
        <end position="383"/>
    </location>
</feature>